<name>A0ABN7UJC0_GIGMA</name>
<feature type="transmembrane region" description="Helical" evidence="2">
    <location>
        <begin position="7"/>
        <end position="25"/>
    </location>
</feature>
<protein>
    <submittedName>
        <fullName evidence="3">28939_t:CDS:1</fullName>
    </submittedName>
</protein>
<keyword evidence="2" id="KW-0812">Transmembrane</keyword>
<feature type="compositionally biased region" description="Low complexity" evidence="1">
    <location>
        <begin position="204"/>
        <end position="223"/>
    </location>
</feature>
<comment type="caution">
    <text evidence="3">The sequence shown here is derived from an EMBL/GenBank/DDBJ whole genome shotgun (WGS) entry which is preliminary data.</text>
</comment>
<evidence type="ECO:0000313" key="3">
    <source>
        <dbReference type="EMBL" id="CAG8611372.1"/>
    </source>
</evidence>
<keyword evidence="2" id="KW-0472">Membrane</keyword>
<feature type="compositionally biased region" description="Low complexity" evidence="1">
    <location>
        <begin position="351"/>
        <end position="402"/>
    </location>
</feature>
<accession>A0ABN7UJC0</accession>
<keyword evidence="4" id="KW-1185">Reference proteome</keyword>
<evidence type="ECO:0000256" key="1">
    <source>
        <dbReference type="SAM" id="MobiDB-lite"/>
    </source>
</evidence>
<feature type="compositionally biased region" description="Polar residues" evidence="1">
    <location>
        <begin position="403"/>
        <end position="420"/>
    </location>
</feature>
<dbReference type="EMBL" id="CAJVQB010003552">
    <property type="protein sequence ID" value="CAG8611372.1"/>
    <property type="molecule type" value="Genomic_DNA"/>
</dbReference>
<feature type="compositionally biased region" description="Low complexity" evidence="1">
    <location>
        <begin position="252"/>
        <end position="283"/>
    </location>
</feature>
<feature type="region of interest" description="Disordered" evidence="1">
    <location>
        <begin position="319"/>
        <end position="420"/>
    </location>
</feature>
<gene>
    <name evidence="3" type="ORF">GMARGA_LOCUS7373</name>
</gene>
<proteinExistence type="predicted"/>
<organism evidence="3 4">
    <name type="scientific">Gigaspora margarita</name>
    <dbReference type="NCBI Taxonomy" id="4874"/>
    <lineage>
        <taxon>Eukaryota</taxon>
        <taxon>Fungi</taxon>
        <taxon>Fungi incertae sedis</taxon>
        <taxon>Mucoromycota</taxon>
        <taxon>Glomeromycotina</taxon>
        <taxon>Glomeromycetes</taxon>
        <taxon>Diversisporales</taxon>
        <taxon>Gigasporaceae</taxon>
        <taxon>Gigaspora</taxon>
    </lineage>
</organism>
<feature type="compositionally biased region" description="Basic and acidic residues" evidence="1">
    <location>
        <begin position="224"/>
        <end position="251"/>
    </location>
</feature>
<keyword evidence="2" id="KW-1133">Transmembrane helix</keyword>
<evidence type="ECO:0000313" key="4">
    <source>
        <dbReference type="Proteomes" id="UP000789901"/>
    </source>
</evidence>
<sequence length="420" mass="45371">MAHYVNKILILMILFRIIGTVAIIYPNENSNDRVDIINLRKRYYKTLVTTYVTTISYTTNIQYTTCPPQKPCRCYLNSTCVDNDPNHADYCACNCFYDGKCDYKCEMPCPYVYDSACLYENNPLYKEYCIKTSKPTSTAGITTSPVETTLSPVEKTYSSTEKTHTPAEKTYTLAEKTQSSTIETPAKETPVTKTPAKETPVNETPTKGTPAKGTPDKGTPVKETPTKETPAKETPDKKTPAKETPDKKTPAKETPISKQGSSSGPSSSSSSKQGSSSGSSSKQAINVNNQCHVENHSFITYAIVTTSKTSVIWVTEPSPPMNITPTPPDLPIPPNLSTSQTTPYLPPTPDLPTSSLPTPSLSTSPLSTSSLSTSSLQTSSLQTSSLQTPSLLTPSLPTPSLQESTVSGSNSPAQSPSITR</sequence>
<evidence type="ECO:0000256" key="2">
    <source>
        <dbReference type="SAM" id="Phobius"/>
    </source>
</evidence>
<dbReference type="Proteomes" id="UP000789901">
    <property type="component" value="Unassembled WGS sequence"/>
</dbReference>
<reference evidence="3 4" key="1">
    <citation type="submission" date="2021-06" db="EMBL/GenBank/DDBJ databases">
        <authorList>
            <person name="Kallberg Y."/>
            <person name="Tangrot J."/>
            <person name="Rosling A."/>
        </authorList>
    </citation>
    <scope>NUCLEOTIDE SEQUENCE [LARGE SCALE GENOMIC DNA]</scope>
    <source>
        <strain evidence="3 4">120-4 pot B 10/14</strain>
    </source>
</reference>
<feature type="region of interest" description="Disordered" evidence="1">
    <location>
        <begin position="152"/>
        <end position="283"/>
    </location>
</feature>
<feature type="compositionally biased region" description="Pro residues" evidence="1">
    <location>
        <begin position="319"/>
        <end position="334"/>
    </location>
</feature>